<dbReference type="Proteomes" id="UP000075230">
    <property type="component" value="Unassembled WGS sequence"/>
</dbReference>
<reference evidence="1 2" key="1">
    <citation type="journal article" date="2016" name="DNA Res.">
        <title>Genome sequence of Aspergillus luchuensis NBRC 4314.</title>
        <authorList>
            <person name="Yamada O."/>
            <person name="Machida M."/>
            <person name="Hosoyama A."/>
            <person name="Goto M."/>
            <person name="Takahashi T."/>
            <person name="Futagami T."/>
            <person name="Yamagata Y."/>
            <person name="Takeuchi M."/>
            <person name="Kobayashi T."/>
            <person name="Koike H."/>
            <person name="Abe K."/>
            <person name="Asai K."/>
            <person name="Arita M."/>
            <person name="Fujita N."/>
            <person name="Fukuda K."/>
            <person name="Higa K."/>
            <person name="Horikawa H."/>
            <person name="Ishikawa T."/>
            <person name="Jinno K."/>
            <person name="Kato Y."/>
            <person name="Kirimura K."/>
            <person name="Mizutani O."/>
            <person name="Nakasone K."/>
            <person name="Sano M."/>
            <person name="Shiraishi Y."/>
            <person name="Tsukahara M."/>
            <person name="Gomi K."/>
        </authorList>
    </citation>
    <scope>NUCLEOTIDE SEQUENCE [LARGE SCALE GENOMIC DNA]</scope>
    <source>
        <strain evidence="1 2">RIB 2604</strain>
    </source>
</reference>
<dbReference type="AlphaFoldDB" id="A0A146FIM6"/>
<accession>A0A146FIM6</accession>
<sequence>MSCSPPARNLGVLRQAVWLHHSQPRERKRAKKQSPQRSTTHLLKLICPFGPVRTVIPDVPVEPAVLGAGLVLEADGSVWFSVVLMATRYPSRGFATKKWSGATRARGGVERLEVLRIKFVWSRLENE</sequence>
<gene>
    <name evidence="1" type="ORF">RIB2604_01902770</name>
</gene>
<reference evidence="2" key="2">
    <citation type="submission" date="2016-02" db="EMBL/GenBank/DDBJ databases">
        <title>Genome sequencing of Aspergillus luchuensis NBRC 4314.</title>
        <authorList>
            <person name="Yamada O."/>
        </authorList>
    </citation>
    <scope>NUCLEOTIDE SEQUENCE [LARGE SCALE GENOMIC DNA]</scope>
    <source>
        <strain evidence="2">RIB 2604</strain>
    </source>
</reference>
<comment type="caution">
    <text evidence="1">The sequence shown here is derived from an EMBL/GenBank/DDBJ whole genome shotgun (WGS) entry which is preliminary data.</text>
</comment>
<evidence type="ECO:0000313" key="1">
    <source>
        <dbReference type="EMBL" id="GAT25322.1"/>
    </source>
</evidence>
<dbReference type="EMBL" id="BCWF01000019">
    <property type="protein sequence ID" value="GAT25322.1"/>
    <property type="molecule type" value="Genomic_DNA"/>
</dbReference>
<evidence type="ECO:0000313" key="2">
    <source>
        <dbReference type="Proteomes" id="UP000075230"/>
    </source>
</evidence>
<name>A0A146FIM6_ASPKA</name>
<proteinExistence type="predicted"/>
<organism evidence="1 2">
    <name type="scientific">Aspergillus kawachii</name>
    <name type="common">White koji mold</name>
    <name type="synonym">Aspergillus awamori var. kawachi</name>
    <dbReference type="NCBI Taxonomy" id="1069201"/>
    <lineage>
        <taxon>Eukaryota</taxon>
        <taxon>Fungi</taxon>
        <taxon>Dikarya</taxon>
        <taxon>Ascomycota</taxon>
        <taxon>Pezizomycotina</taxon>
        <taxon>Eurotiomycetes</taxon>
        <taxon>Eurotiomycetidae</taxon>
        <taxon>Eurotiales</taxon>
        <taxon>Aspergillaceae</taxon>
        <taxon>Aspergillus</taxon>
        <taxon>Aspergillus subgen. Circumdati</taxon>
    </lineage>
</organism>
<protein>
    <submittedName>
        <fullName evidence="1">Nuclear pore complex protein An-Nup82</fullName>
    </submittedName>
</protein>